<gene>
    <name evidence="1" type="ORF">SK128_008139</name>
</gene>
<comment type="caution">
    <text evidence="1">The sequence shown here is derived from an EMBL/GenBank/DDBJ whole genome shotgun (WGS) entry which is preliminary data.</text>
</comment>
<dbReference type="InterPro" id="IPR010281">
    <property type="entry name" value="DUF885"/>
</dbReference>
<dbReference type="PANTHER" id="PTHR33361">
    <property type="entry name" value="GLR0591 PROTEIN"/>
    <property type="match status" value="1"/>
</dbReference>
<dbReference type="EMBL" id="JAXCGZ010009950">
    <property type="protein sequence ID" value="KAK7075968.1"/>
    <property type="molecule type" value="Genomic_DNA"/>
</dbReference>
<evidence type="ECO:0000313" key="1">
    <source>
        <dbReference type="EMBL" id="KAK7075968.1"/>
    </source>
</evidence>
<dbReference type="Pfam" id="PF05960">
    <property type="entry name" value="DUF885"/>
    <property type="match status" value="1"/>
</dbReference>
<reference evidence="1 2" key="1">
    <citation type="submission" date="2023-11" db="EMBL/GenBank/DDBJ databases">
        <title>Halocaridina rubra genome assembly.</title>
        <authorList>
            <person name="Smith C."/>
        </authorList>
    </citation>
    <scope>NUCLEOTIDE SEQUENCE [LARGE SCALE GENOMIC DNA]</scope>
    <source>
        <strain evidence="1">EP-1</strain>
        <tissue evidence="1">Whole</tissue>
    </source>
</reference>
<dbReference type="PANTHER" id="PTHR33361:SF2">
    <property type="entry name" value="DUF885 DOMAIN-CONTAINING PROTEIN"/>
    <property type="match status" value="1"/>
</dbReference>
<proteinExistence type="predicted"/>
<protein>
    <submittedName>
        <fullName evidence="1">Uncharacterized protein</fullName>
    </submittedName>
</protein>
<evidence type="ECO:0000313" key="2">
    <source>
        <dbReference type="Proteomes" id="UP001381693"/>
    </source>
</evidence>
<keyword evidence="2" id="KW-1185">Reference proteome</keyword>
<dbReference type="AlphaFoldDB" id="A0AAN9A5T7"/>
<accession>A0AAN9A5T7</accession>
<name>A0AAN9A5T7_HALRR</name>
<organism evidence="1 2">
    <name type="scientific">Halocaridina rubra</name>
    <name type="common">Hawaiian red shrimp</name>
    <dbReference type="NCBI Taxonomy" id="373956"/>
    <lineage>
        <taxon>Eukaryota</taxon>
        <taxon>Metazoa</taxon>
        <taxon>Ecdysozoa</taxon>
        <taxon>Arthropoda</taxon>
        <taxon>Crustacea</taxon>
        <taxon>Multicrustacea</taxon>
        <taxon>Malacostraca</taxon>
        <taxon>Eumalacostraca</taxon>
        <taxon>Eucarida</taxon>
        <taxon>Decapoda</taxon>
        <taxon>Pleocyemata</taxon>
        <taxon>Caridea</taxon>
        <taxon>Atyoidea</taxon>
        <taxon>Atyidae</taxon>
        <taxon>Halocaridina</taxon>
    </lineage>
</organism>
<dbReference type="Proteomes" id="UP001381693">
    <property type="component" value="Unassembled WGS sequence"/>
</dbReference>
<sequence length="262" mass="29010">MAFETVSDYQKLIKRMQELPQQLQQIEALMREGVSKGIVNHAISMKGVVDSLSRFIVTAAEDSPLWEPFINITASDATAADIIAIQDTAKTLIETQLSPAFQVLRDYVANEYVTRPDIAITSLADGVARYAALLKFHTSTTVTPEEIHQTGLDEVARIEVLMSEIITGLGYNMTVPEFSDMIRSDPNNFYDNADDLLDGFRTIVYDTITPRMPELFVKVPVSELQIVGDPSPDGSGAFYLTGSFDGSRPGIFYVNTYHLDAQ</sequence>